<dbReference type="Gene3D" id="3.40.50.150">
    <property type="entry name" value="Vaccinia Virus protein VP39"/>
    <property type="match status" value="1"/>
</dbReference>
<dbReference type="SUPFAM" id="SSF74788">
    <property type="entry name" value="Cullin repeat-like"/>
    <property type="match status" value="1"/>
</dbReference>
<dbReference type="FunFam" id="1.20.1310.10:FF:000026">
    <property type="entry name" value="Cullin 1"/>
    <property type="match status" value="1"/>
</dbReference>
<dbReference type="FunFam" id="1.20.1310.10:FF:000029">
    <property type="entry name" value="Cullin homolog 1"/>
    <property type="match status" value="1"/>
</dbReference>
<evidence type="ECO:0000256" key="11">
    <source>
        <dbReference type="RuleBase" id="RU003829"/>
    </source>
</evidence>
<dbReference type="InterPro" id="IPR016159">
    <property type="entry name" value="Cullin_repeat-like_dom_sf"/>
</dbReference>
<dbReference type="Gene3D" id="4.10.1030.10">
    <property type="entry name" value="Ring Box Chain A, domain 5"/>
    <property type="match status" value="1"/>
</dbReference>
<dbReference type="InterPro" id="IPR016157">
    <property type="entry name" value="Cullin_CS"/>
</dbReference>
<dbReference type="GO" id="GO:0000209">
    <property type="term" value="P:protein polyubiquitination"/>
    <property type="evidence" value="ECO:0007669"/>
    <property type="project" value="UniProtKB-ARBA"/>
</dbReference>
<feature type="binding site" evidence="9">
    <location>
        <position position="107"/>
    </location>
    <ligand>
        <name>S-adenosyl-L-methionine</name>
        <dbReference type="ChEBI" id="CHEBI:59789"/>
    </ligand>
</feature>
<dbReference type="PANTHER" id="PTHR11932">
    <property type="entry name" value="CULLIN"/>
    <property type="match status" value="1"/>
</dbReference>
<keyword evidence="8" id="KW-0832">Ubl conjugation</keyword>
<comment type="subunit">
    <text evidence="9">Component of a multi-subunit COQ enzyme complex, composed of at least COQ3, COQ4, COQ5, COQ6, COQ7 and COQ9.</text>
</comment>
<feature type="binding site" evidence="9">
    <location>
        <begin position="163"/>
        <end position="164"/>
    </location>
    <ligand>
        <name>S-adenosyl-L-methionine</name>
        <dbReference type="ChEBI" id="CHEBI:59789"/>
    </ligand>
</feature>
<feature type="coiled-coil region" evidence="12">
    <location>
        <begin position="574"/>
        <end position="601"/>
    </location>
</feature>
<name>A0A4S4LCH6_9AGAM</name>
<dbReference type="Pfam" id="PF00888">
    <property type="entry name" value="Cullin"/>
    <property type="match status" value="1"/>
</dbReference>
<feature type="region of interest" description="Disordered" evidence="13">
    <location>
        <begin position="19"/>
        <end position="40"/>
    </location>
</feature>
<dbReference type="FunFam" id="4.10.1030.10:FF:000002">
    <property type="entry name" value="cullin homolog 1"/>
    <property type="match status" value="1"/>
</dbReference>
<dbReference type="FunFam" id="1.10.10.10:FF:000014">
    <property type="entry name" value="Cullin 1"/>
    <property type="match status" value="1"/>
</dbReference>
<dbReference type="PROSITE" id="PS01183">
    <property type="entry name" value="UBIE_1"/>
    <property type="match status" value="1"/>
</dbReference>
<comment type="caution">
    <text evidence="15">The sequence shown here is derived from an EMBL/GenBank/DDBJ whole genome shotgun (WGS) entry which is preliminary data.</text>
</comment>
<dbReference type="SUPFAM" id="SSF46785">
    <property type="entry name" value="Winged helix' DNA-binding domain"/>
    <property type="match status" value="1"/>
</dbReference>
<keyword evidence="3" id="KW-1017">Isopeptide bond</keyword>
<dbReference type="InterPro" id="IPR004033">
    <property type="entry name" value="UbiE/COQ5_MeTrFase"/>
</dbReference>
<keyword evidence="4 9" id="KW-0489">Methyltransferase</keyword>
<dbReference type="CDD" id="cd02440">
    <property type="entry name" value="AdoMet_MTases"/>
    <property type="match status" value="1"/>
</dbReference>
<comment type="pathway">
    <text evidence="9">Cofactor biosynthesis; ubiquinone biosynthesis.</text>
</comment>
<evidence type="ECO:0000256" key="12">
    <source>
        <dbReference type="SAM" id="Coils"/>
    </source>
</evidence>
<keyword evidence="9" id="KW-0472">Membrane</keyword>
<dbReference type="Gene3D" id="1.20.1310.10">
    <property type="entry name" value="Cullin Repeats"/>
    <property type="match status" value="4"/>
</dbReference>
<dbReference type="InterPro" id="IPR029063">
    <property type="entry name" value="SAM-dependent_MTases_sf"/>
</dbReference>
<keyword evidence="5 9" id="KW-0808">Transferase</keyword>
<dbReference type="PROSITE" id="PS50069">
    <property type="entry name" value="CULLIN_2"/>
    <property type="match status" value="1"/>
</dbReference>
<organism evidence="15 16">
    <name type="scientific">Bondarzewia mesenterica</name>
    <dbReference type="NCBI Taxonomy" id="1095465"/>
    <lineage>
        <taxon>Eukaryota</taxon>
        <taxon>Fungi</taxon>
        <taxon>Dikarya</taxon>
        <taxon>Basidiomycota</taxon>
        <taxon>Agaricomycotina</taxon>
        <taxon>Agaricomycetes</taxon>
        <taxon>Russulales</taxon>
        <taxon>Bondarzewiaceae</taxon>
        <taxon>Bondarzewia</taxon>
    </lineage>
</organism>
<dbReference type="FunFam" id="1.20.1310.10:FF:000011">
    <property type="entry name" value="Cullin 1"/>
    <property type="match status" value="1"/>
</dbReference>
<dbReference type="GO" id="GO:0031146">
    <property type="term" value="P:SCF-dependent proteasomal ubiquitin-dependent protein catabolic process"/>
    <property type="evidence" value="ECO:0007669"/>
    <property type="project" value="UniProtKB-ARBA"/>
</dbReference>
<keyword evidence="9" id="KW-0831">Ubiquinone biosynthesis</keyword>
<evidence type="ECO:0000313" key="16">
    <source>
        <dbReference type="Proteomes" id="UP000310158"/>
    </source>
</evidence>
<evidence type="ECO:0000256" key="1">
    <source>
        <dbReference type="ARBA" id="ARBA00004906"/>
    </source>
</evidence>
<comment type="subcellular location">
    <subcellularLocation>
        <location evidence="9">Mitochondrion inner membrane</location>
        <topology evidence="9">Peripheral membrane protein</topology>
        <orientation evidence="9">Matrix side</orientation>
    </subcellularLocation>
</comment>
<evidence type="ECO:0000256" key="6">
    <source>
        <dbReference type="ARBA" id="ARBA00022691"/>
    </source>
</evidence>
<evidence type="ECO:0000256" key="8">
    <source>
        <dbReference type="ARBA" id="ARBA00022843"/>
    </source>
</evidence>
<dbReference type="GO" id="GO:0019005">
    <property type="term" value="C:SCF ubiquitin ligase complex"/>
    <property type="evidence" value="ECO:0007669"/>
    <property type="project" value="UniProtKB-ARBA"/>
</dbReference>
<gene>
    <name evidence="9" type="primary">COQ5</name>
    <name evidence="15" type="ORF">EW146_g8726</name>
</gene>
<dbReference type="InterPro" id="IPR001373">
    <property type="entry name" value="Cullin_N"/>
</dbReference>
<dbReference type="AlphaFoldDB" id="A0A4S4LCH6"/>
<dbReference type="SUPFAM" id="SSF75632">
    <property type="entry name" value="Cullin homology domain"/>
    <property type="match status" value="1"/>
</dbReference>
<sequence>MQTVSRSFRASYRRAPSAILARQNHTQPAKPQDPSSSRTTHFGFRTVAEEQKESLVRGVFDSVASNYDVMNDAMSLGVHRLWKDDFVSLLRPGSKGPVRCIDVAGGTGDIALRMLDWARERYADRETSVEVVDINSEMLKEGYKRFKKTMYHNTPQVSFHEANAQALSEDQFPSNSYDLYTIAFGIRNVTSIPEVLKEAYRVLKPGGKFACLEFNKVTNPLLAPLYDRYSFSVLPLLGTILAGDRESYQYLVESIRRFPSQQDFAKMISDAGFVTGGDYACATRVTGACLLRNPHLKQASRRALSTTLYSPFRFATHPAMASALQSSNMPPQSADLVTTWAFLEEGVNHIMTKLQTGVSYSKYMSLYTVAYNYCTSSKMPNAAPADLSTPGRSAHRLSGANLVGSDLYNNLIRYFVTHLRNMREHSDNLQHENLLRYYASEWDRYTTGANYINRLFTYLNRHWVKRERDEGRKGVYPVYTLALVQWRANFFLHIQNKQQKLAGAILRLIEEQRNGEAIDQGLVKKVVDSFVSLGIDEADINKQSLDNYKEHFETPFLEATEKYYKQESEAFLAENSVSDYLKKAEERLREEEDRVERYLHTTTRKLLISKCEHVLIREHAELMWESFQSLLDYDKDEDLQRMYALLARIPEGLEPLRKKFEEHVKKAGLAAVSKLVGEGGAAADSIDPKAYVDALLEVHTKNSETVNRSFKGEAGFVASLDKACREFVNRNAATGTSSSKSPELLAKHADALLRKNNKMAEEGDLEGALNRVMVLFKYLEDKDVFQTFYTTKLSKRLIHGVSASDEAEASMISKLKEACGFEYTNKLQRMFTDMSLSKDLTDQFKERMQQNHDDMDINFSIMVLGTNFWPQSAPAGDFLVPADIQPTYERFQKYYQMKHSGRKLTWLWNYSKNELRTNYLNQKYILMTSAYQMAVLLQYNNHDTLSLDELFAATAISKDILTQVLGLLTKARILVSEETDQFDLNPNFKSKKIRVNLNQPIKAEVKAESTDVLKTVDEDRKYVIQATIVRIMKARKTMKNQPLIQEVISQISQRFTPKIPDIKKAIDTLLEKEYIERVEGSRDSFAYVA</sequence>
<dbReference type="InterPro" id="IPR016158">
    <property type="entry name" value="Cullin_homology"/>
</dbReference>
<dbReference type="InterPro" id="IPR036390">
    <property type="entry name" value="WH_DNA-bd_sf"/>
</dbReference>
<proteinExistence type="inferred from homology"/>
<evidence type="ECO:0000313" key="15">
    <source>
        <dbReference type="EMBL" id="THH09265.1"/>
    </source>
</evidence>
<dbReference type="UniPathway" id="UPA00232"/>
<keyword evidence="7" id="KW-0833">Ubl conjugation pathway</keyword>
<dbReference type="Pfam" id="PF01209">
    <property type="entry name" value="Ubie_methyltran"/>
    <property type="match status" value="1"/>
</dbReference>
<evidence type="ECO:0000256" key="9">
    <source>
        <dbReference type="HAMAP-Rule" id="MF_03191"/>
    </source>
</evidence>
<dbReference type="InterPro" id="IPR045093">
    <property type="entry name" value="Cullin"/>
</dbReference>
<dbReference type="InterPro" id="IPR036317">
    <property type="entry name" value="Cullin_homology_sf"/>
</dbReference>
<dbReference type="HAMAP" id="MF_01813">
    <property type="entry name" value="MenG_UbiE_methyltr"/>
    <property type="match status" value="1"/>
</dbReference>
<feature type="compositionally biased region" description="Polar residues" evidence="13">
    <location>
        <begin position="23"/>
        <end position="40"/>
    </location>
</feature>
<evidence type="ECO:0000256" key="3">
    <source>
        <dbReference type="ARBA" id="ARBA00022499"/>
    </source>
</evidence>
<evidence type="ECO:0000256" key="13">
    <source>
        <dbReference type="SAM" id="MobiDB-lite"/>
    </source>
</evidence>
<evidence type="ECO:0000256" key="4">
    <source>
        <dbReference type="ARBA" id="ARBA00022603"/>
    </source>
</evidence>
<comment type="caution">
    <text evidence="9">Lacks conserved residue(s) required for the propagation of feature annotation.</text>
</comment>
<dbReference type="Pfam" id="PF10557">
    <property type="entry name" value="Cullin_Nedd8"/>
    <property type="match status" value="1"/>
</dbReference>
<dbReference type="OrthoDB" id="27073at2759"/>
<evidence type="ECO:0000256" key="10">
    <source>
        <dbReference type="PROSITE-ProRule" id="PRU00330"/>
    </source>
</evidence>
<dbReference type="Pfam" id="PF26557">
    <property type="entry name" value="Cullin_AB"/>
    <property type="match status" value="1"/>
</dbReference>
<dbReference type="EMBL" id="SGPL01000643">
    <property type="protein sequence ID" value="THH09265.1"/>
    <property type="molecule type" value="Genomic_DNA"/>
</dbReference>
<dbReference type="FunFam" id="1.10.10.10:FF:000161">
    <property type="entry name" value="Cullin 1"/>
    <property type="match status" value="1"/>
</dbReference>
<evidence type="ECO:0000256" key="2">
    <source>
        <dbReference type="ARBA" id="ARBA00006019"/>
    </source>
</evidence>
<feature type="domain" description="Cullin family profile" evidence="14">
    <location>
        <begin position="740"/>
        <end position="969"/>
    </location>
</feature>
<keyword evidence="16" id="KW-1185">Reference proteome</keyword>
<dbReference type="GO" id="GO:0031625">
    <property type="term" value="F:ubiquitin protein ligase binding"/>
    <property type="evidence" value="ECO:0007669"/>
    <property type="project" value="InterPro"/>
</dbReference>
<dbReference type="PROSITE" id="PS51608">
    <property type="entry name" value="SAM_MT_UBIE"/>
    <property type="match status" value="1"/>
</dbReference>
<dbReference type="GO" id="GO:0032259">
    <property type="term" value="P:methylation"/>
    <property type="evidence" value="ECO:0007669"/>
    <property type="project" value="UniProtKB-KW"/>
</dbReference>
<reference evidence="15 16" key="1">
    <citation type="submission" date="2019-02" db="EMBL/GenBank/DDBJ databases">
        <title>Genome sequencing of the rare red list fungi Bondarzewia mesenterica.</title>
        <authorList>
            <person name="Buettner E."/>
            <person name="Kellner H."/>
        </authorList>
    </citation>
    <scope>NUCLEOTIDE SEQUENCE [LARGE SCALE GENOMIC DNA]</scope>
    <source>
        <strain evidence="15 16">DSM 108281</strain>
    </source>
</reference>
<comment type="function">
    <text evidence="9">Methyltransferase required for the conversion of 2-polyprenyl-6-methoxy-1,4-benzoquinol (DDMQH2) to 2-polyprenyl-3-methyl-6-methoxy-1,4-benzoquinol (DMQH2).</text>
</comment>
<dbReference type="SUPFAM" id="SSF53335">
    <property type="entry name" value="S-adenosyl-L-methionine-dependent methyltransferases"/>
    <property type="match status" value="1"/>
</dbReference>
<keyword evidence="6 9" id="KW-0949">S-adenosyl-L-methionine</keyword>
<feature type="binding site" evidence="9">
    <location>
        <position position="133"/>
    </location>
    <ligand>
        <name>S-adenosyl-L-methionine</name>
        <dbReference type="ChEBI" id="CHEBI:59789"/>
    </ligand>
</feature>
<dbReference type="GO" id="GO:0031314">
    <property type="term" value="C:extrinsic component of mitochondrial inner membrane"/>
    <property type="evidence" value="ECO:0007669"/>
    <property type="project" value="UniProtKB-UniRule"/>
</dbReference>
<accession>A0A4S4LCH6</accession>
<comment type="catalytic activity">
    <reaction evidence="9">
        <text>a 2-methoxy-6-(all-trans-polyprenyl)benzene-1,4-diol + S-adenosyl-L-methionine = a 5-methoxy-2-methyl-3-(all-trans-polyprenyl)benzene-1,4-diol + S-adenosyl-L-homocysteine + H(+)</text>
        <dbReference type="Rhea" id="RHEA:28286"/>
        <dbReference type="Rhea" id="RHEA-COMP:10858"/>
        <dbReference type="Rhea" id="RHEA-COMP:10859"/>
        <dbReference type="ChEBI" id="CHEBI:15378"/>
        <dbReference type="ChEBI" id="CHEBI:57856"/>
        <dbReference type="ChEBI" id="CHEBI:59789"/>
        <dbReference type="ChEBI" id="CHEBI:84166"/>
        <dbReference type="ChEBI" id="CHEBI:84167"/>
        <dbReference type="EC" id="2.1.1.201"/>
    </reaction>
</comment>
<comment type="similarity">
    <text evidence="2 10 11">Belongs to the cullin family.</text>
</comment>
<keyword evidence="9" id="KW-0496">Mitochondrion</keyword>
<dbReference type="InterPro" id="IPR019559">
    <property type="entry name" value="Cullin_neddylation_domain"/>
</dbReference>
<dbReference type="Gene3D" id="1.10.10.10">
    <property type="entry name" value="Winged helix-like DNA-binding domain superfamily/Winged helix DNA-binding domain"/>
    <property type="match status" value="2"/>
</dbReference>
<dbReference type="SMART" id="SM00884">
    <property type="entry name" value="Cullin_Nedd8"/>
    <property type="match status" value="1"/>
</dbReference>
<comment type="pathway">
    <text evidence="1">Protein modification; protein ubiquitination.</text>
</comment>
<dbReference type="InterPro" id="IPR023576">
    <property type="entry name" value="UbiE/COQ5_MeTrFase_CS"/>
</dbReference>
<dbReference type="FunFam" id="1.20.1310.10:FF:000007">
    <property type="entry name" value="Cullin 1"/>
    <property type="match status" value="1"/>
</dbReference>
<dbReference type="InterPro" id="IPR059120">
    <property type="entry name" value="Cullin-like_AB"/>
</dbReference>
<dbReference type="EC" id="2.1.1.201" evidence="9"/>
<dbReference type="PROSITE" id="PS01256">
    <property type="entry name" value="CULLIN_1"/>
    <property type="match status" value="1"/>
</dbReference>
<evidence type="ECO:0000259" key="14">
    <source>
        <dbReference type="PROSITE" id="PS50069"/>
    </source>
</evidence>
<evidence type="ECO:0000256" key="5">
    <source>
        <dbReference type="ARBA" id="ARBA00022679"/>
    </source>
</evidence>
<keyword evidence="12" id="KW-0175">Coiled coil</keyword>
<protein>
    <recommendedName>
        <fullName evidence="9">2-methoxy-6-polyprenyl-1,4-benzoquinol methylase, mitochondrial</fullName>
        <ecNumber evidence="9">2.1.1.201</ecNumber>
    </recommendedName>
    <alternativeName>
        <fullName evidence="9">Ubiquinone biosynthesis methyltransferase COQ5</fullName>
    </alternativeName>
</protein>
<evidence type="ECO:0000256" key="7">
    <source>
        <dbReference type="ARBA" id="ARBA00022786"/>
    </source>
</evidence>
<dbReference type="GO" id="GO:0008425">
    <property type="term" value="F:2-methoxy-6-polyprenyl-1,4-benzoquinol methyltransferase activity"/>
    <property type="evidence" value="ECO:0007669"/>
    <property type="project" value="UniProtKB-UniRule"/>
</dbReference>
<keyword evidence="9" id="KW-0999">Mitochondrion inner membrane</keyword>
<dbReference type="InterPro" id="IPR036388">
    <property type="entry name" value="WH-like_DNA-bd_sf"/>
</dbReference>
<dbReference type="SMART" id="SM00182">
    <property type="entry name" value="CULLIN"/>
    <property type="match status" value="1"/>
</dbReference>
<dbReference type="Proteomes" id="UP000310158">
    <property type="component" value="Unassembled WGS sequence"/>
</dbReference>
<comment type="similarity">
    <text evidence="9">Belongs to the class I-like SAM-binding methyltransferase superfamily. MenG/UbiE family.</text>
</comment>
<dbReference type="NCBIfam" id="TIGR01934">
    <property type="entry name" value="MenG_MenH_UbiE"/>
    <property type="match status" value="1"/>
</dbReference>